<gene>
    <name evidence="2" type="primary">itm2cb</name>
    <name evidence="2" type="synonym">fj35c02</name>
    <name evidence="2" type="synonym">itm2c</name>
    <name evidence="2" type="synonym">wu:fj35c02</name>
    <name evidence="2" type="synonym">zgc:66349</name>
</gene>
<proteinExistence type="predicted"/>
<reference evidence="2" key="1">
    <citation type="submission" date="2025-08" db="UniProtKB">
        <authorList>
            <consortium name="RefSeq"/>
        </authorList>
    </citation>
    <scope>IDENTIFICATION</scope>
    <source>
        <strain evidence="2">Tuebingen</strain>
        <tissue evidence="2">Fibroblasts and whole tissue</tissue>
    </source>
</reference>
<dbReference type="RefSeq" id="XP_073768877.1">
    <property type="nucleotide sequence ID" value="XM_073912776.1"/>
</dbReference>
<evidence type="ECO:0000313" key="2">
    <source>
        <dbReference type="RefSeq" id="XP_073768877.1"/>
    </source>
</evidence>
<dbReference type="Proteomes" id="UP000000437">
    <property type="component" value="Chromosome 2"/>
</dbReference>
<organism evidence="1 2">
    <name type="scientific">Danio rerio</name>
    <name type="common">Zebrafish</name>
    <name type="synonym">Brachydanio rerio</name>
    <dbReference type="NCBI Taxonomy" id="7955"/>
    <lineage>
        <taxon>Eukaryota</taxon>
        <taxon>Metazoa</taxon>
        <taxon>Chordata</taxon>
        <taxon>Craniata</taxon>
        <taxon>Vertebrata</taxon>
        <taxon>Euteleostomi</taxon>
        <taxon>Actinopterygii</taxon>
        <taxon>Neopterygii</taxon>
        <taxon>Teleostei</taxon>
        <taxon>Ostariophysi</taxon>
        <taxon>Cypriniformes</taxon>
        <taxon>Danionidae</taxon>
        <taxon>Danioninae</taxon>
        <taxon>Danio</taxon>
    </lineage>
</organism>
<keyword evidence="1" id="KW-1185">Reference proteome</keyword>
<evidence type="ECO:0000313" key="1">
    <source>
        <dbReference type="Proteomes" id="UP000000437"/>
    </source>
</evidence>
<sequence length="357" mass="41387">MKGAVVPLLHTCANFRTRCEWFLQASYQDNNLQTPRIRPLARAVADWWTLNLKCAGSEGILFKFALCRAIHSQLRSVLGGTINTGRPDRSRLAGVDKMVKISFQQVTVQKPEKENDGDKEEIQMPYSHKDELVLPVRSKKSPFSGLWCVVLGLVIFLSGLIMASVCLYRYYFNPQIPEDSFFHCRMMYEDPVFAPLLGRQELEEKVGIYLDDNYEQISVPVPDFGSGDPADIIHDFHRGLTAYYDIALDKCYVIELNTTIVMPPRNLWELLVNVKRGTYLPQTYMIQEEMVVTGRVRNLRQLGPFIHRLCYAKETYRLRRRSGQRRIDKRETKNCHTIRHFENTFAVETKICERLLL</sequence>
<accession>A0AC58GGL1</accession>
<protein>
    <submittedName>
        <fullName evidence="2">Integral membrane protein 2Cb isoform X1</fullName>
    </submittedName>
</protein>
<name>A0AC58GGL1_DANRE</name>